<proteinExistence type="predicted"/>
<evidence type="ECO:0000313" key="2">
    <source>
        <dbReference type="Proteomes" id="UP000193380"/>
    </source>
</evidence>
<dbReference type="EMBL" id="FR906809">
    <property type="protein sequence ID" value="CDQ85431.1"/>
    <property type="molecule type" value="Genomic_DNA"/>
</dbReference>
<reference evidence="1" key="1">
    <citation type="journal article" date="2014" name="Nat. Commun.">
        <title>The rainbow trout genome provides novel insights into evolution after whole-genome duplication in vertebrates.</title>
        <authorList>
            <person name="Berthelot C."/>
            <person name="Brunet F."/>
            <person name="Chalopin D."/>
            <person name="Juanchich A."/>
            <person name="Bernard M."/>
            <person name="Noel B."/>
            <person name="Bento P."/>
            <person name="Da Silva C."/>
            <person name="Labadie K."/>
            <person name="Alberti A."/>
            <person name="Aury J.M."/>
            <person name="Louis A."/>
            <person name="Dehais P."/>
            <person name="Bardou P."/>
            <person name="Montfort J."/>
            <person name="Klopp C."/>
            <person name="Cabau C."/>
            <person name="Gaspin C."/>
            <person name="Thorgaard G.H."/>
            <person name="Boussaha M."/>
            <person name="Quillet E."/>
            <person name="Guyomard R."/>
            <person name="Galiana D."/>
            <person name="Bobe J."/>
            <person name="Volff J.N."/>
            <person name="Genet C."/>
            <person name="Wincker P."/>
            <person name="Jaillon O."/>
            <person name="Roest Crollius H."/>
            <person name="Guiguen Y."/>
        </authorList>
    </citation>
    <scope>NUCLEOTIDE SEQUENCE [LARGE SCALE GENOMIC DNA]</scope>
</reference>
<accession>A0A060Y135</accession>
<organism evidence="1 2">
    <name type="scientific">Oncorhynchus mykiss</name>
    <name type="common">Rainbow trout</name>
    <name type="synonym">Salmo gairdneri</name>
    <dbReference type="NCBI Taxonomy" id="8022"/>
    <lineage>
        <taxon>Eukaryota</taxon>
        <taxon>Metazoa</taxon>
        <taxon>Chordata</taxon>
        <taxon>Craniata</taxon>
        <taxon>Vertebrata</taxon>
        <taxon>Euteleostomi</taxon>
        <taxon>Actinopterygii</taxon>
        <taxon>Neopterygii</taxon>
        <taxon>Teleostei</taxon>
        <taxon>Protacanthopterygii</taxon>
        <taxon>Salmoniformes</taxon>
        <taxon>Salmonidae</taxon>
        <taxon>Salmoninae</taxon>
        <taxon>Oncorhynchus</taxon>
    </lineage>
</organism>
<sequence length="230" mass="25583">MPVAAPKLTLTAKERESLQASAQYFDMKLKSNLDLGALTKERPVSLKKSFTPRGTPLKSWKDVQSPYPAAGAADRHTLHLELQTDIPCSWSCRQTYPAAGAADSHTLQLELRADSHTLQLELQADSHTLQLELRADSHTLQLSCGQTAIPYSWSCGQTDIPYSWSCGQTDIPYSWNCGQTDISCSWSCRQTDIPCYPLCQSQPTHVKTWPLQCRQGQNTQSSCRRSPLSP</sequence>
<name>A0A060Y135_ONCMY</name>
<evidence type="ECO:0000313" key="1">
    <source>
        <dbReference type="EMBL" id="CDQ85431.1"/>
    </source>
</evidence>
<dbReference type="AlphaFoldDB" id="A0A060Y135"/>
<reference evidence="1" key="2">
    <citation type="submission" date="2014-03" db="EMBL/GenBank/DDBJ databases">
        <authorList>
            <person name="Genoscope - CEA"/>
        </authorList>
    </citation>
    <scope>NUCLEOTIDE SEQUENCE</scope>
</reference>
<dbReference type="PaxDb" id="8022-A0A060Y135"/>
<gene>
    <name evidence="1" type="ORF">GSONMT00021117001</name>
</gene>
<dbReference type="Proteomes" id="UP000193380">
    <property type="component" value="Unassembled WGS sequence"/>
</dbReference>
<protein>
    <submittedName>
        <fullName evidence="1">Uncharacterized protein</fullName>
    </submittedName>
</protein>
<dbReference type="STRING" id="8022.A0A060Y135"/>